<dbReference type="GO" id="GO:0016887">
    <property type="term" value="F:ATP hydrolysis activity"/>
    <property type="evidence" value="ECO:0007669"/>
    <property type="project" value="InterPro"/>
</dbReference>
<dbReference type="SUPFAM" id="SSF50331">
    <property type="entry name" value="MOP-like"/>
    <property type="match status" value="1"/>
</dbReference>
<dbReference type="InterPro" id="IPR040582">
    <property type="entry name" value="OB_MalK-like"/>
</dbReference>
<evidence type="ECO:0000256" key="5">
    <source>
        <dbReference type="ARBA" id="ARBA00022840"/>
    </source>
</evidence>
<dbReference type="PANTHER" id="PTHR43875">
    <property type="entry name" value="MALTODEXTRIN IMPORT ATP-BINDING PROTEIN MSMX"/>
    <property type="match status" value="1"/>
</dbReference>
<protein>
    <submittedName>
        <fullName evidence="8">Multiple sugar transport system ATP-binding protein</fullName>
    </submittedName>
</protein>
<dbReference type="InterPro" id="IPR017871">
    <property type="entry name" value="ABC_transporter-like_CS"/>
</dbReference>
<dbReference type="InterPro" id="IPR003593">
    <property type="entry name" value="AAA+_ATPase"/>
</dbReference>
<evidence type="ECO:0000256" key="4">
    <source>
        <dbReference type="ARBA" id="ARBA00022741"/>
    </source>
</evidence>
<dbReference type="SMART" id="SM00382">
    <property type="entry name" value="AAA"/>
    <property type="match status" value="1"/>
</dbReference>
<dbReference type="GO" id="GO:0005524">
    <property type="term" value="F:ATP binding"/>
    <property type="evidence" value="ECO:0007669"/>
    <property type="project" value="UniProtKB-KW"/>
</dbReference>
<gene>
    <name evidence="8" type="ORF">EV685_3504</name>
</gene>
<proteinExistence type="predicted"/>
<comment type="caution">
    <text evidence="8">The sequence shown here is derived from an EMBL/GenBank/DDBJ whole genome shotgun (WGS) entry which is preliminary data.</text>
</comment>
<reference evidence="8 9" key="1">
    <citation type="submission" date="2019-02" db="EMBL/GenBank/DDBJ databases">
        <title>Genomic Encyclopedia of Type Strains, Phase IV (KMG-IV): sequencing the most valuable type-strain genomes for metagenomic binning, comparative biology and taxonomic classification.</title>
        <authorList>
            <person name="Goeker M."/>
        </authorList>
    </citation>
    <scope>NUCLEOTIDE SEQUENCE [LARGE SCALE GENOMIC DNA]</scope>
    <source>
        <strain evidence="8 9">DSM 10617</strain>
    </source>
</reference>
<dbReference type="Gene3D" id="3.40.50.300">
    <property type="entry name" value="P-loop containing nucleotide triphosphate hydrolases"/>
    <property type="match status" value="1"/>
</dbReference>
<keyword evidence="8" id="KW-0762">Sugar transport</keyword>
<dbReference type="OrthoDB" id="5298774at2"/>
<dbReference type="InterPro" id="IPR027417">
    <property type="entry name" value="P-loop_NTPase"/>
</dbReference>
<dbReference type="InterPro" id="IPR047641">
    <property type="entry name" value="ABC_transpr_MalK/UgpC-like"/>
</dbReference>
<dbReference type="PROSITE" id="PS00211">
    <property type="entry name" value="ABC_TRANSPORTER_1"/>
    <property type="match status" value="1"/>
</dbReference>
<organism evidence="8 9">
    <name type="scientific">Sphaerotilus mobilis</name>
    <dbReference type="NCBI Taxonomy" id="47994"/>
    <lineage>
        <taxon>Bacteria</taxon>
        <taxon>Pseudomonadati</taxon>
        <taxon>Pseudomonadota</taxon>
        <taxon>Betaproteobacteria</taxon>
        <taxon>Burkholderiales</taxon>
        <taxon>Sphaerotilaceae</taxon>
        <taxon>Sphaerotilus</taxon>
    </lineage>
</organism>
<accession>A0A4Q7LED7</accession>
<keyword evidence="5 8" id="KW-0067">ATP-binding</keyword>
<dbReference type="GO" id="GO:1990060">
    <property type="term" value="C:maltose transport complex"/>
    <property type="evidence" value="ECO:0007669"/>
    <property type="project" value="TreeGrafter"/>
</dbReference>
<dbReference type="CDD" id="cd03301">
    <property type="entry name" value="ABC_MalK_N"/>
    <property type="match status" value="1"/>
</dbReference>
<dbReference type="InterPro" id="IPR015855">
    <property type="entry name" value="ABC_transpr_MalK-like"/>
</dbReference>
<dbReference type="GO" id="GO:0055052">
    <property type="term" value="C:ATP-binding cassette (ABC) transporter complex, substrate-binding subunit-containing"/>
    <property type="evidence" value="ECO:0007669"/>
    <property type="project" value="TreeGrafter"/>
</dbReference>
<dbReference type="Pfam" id="PF00005">
    <property type="entry name" value="ABC_tran"/>
    <property type="match status" value="1"/>
</dbReference>
<keyword evidence="9" id="KW-1185">Reference proteome</keyword>
<dbReference type="InterPro" id="IPR003439">
    <property type="entry name" value="ABC_transporter-like_ATP-bd"/>
</dbReference>
<keyword evidence="1" id="KW-0813">Transport</keyword>
<dbReference type="GO" id="GO:0015423">
    <property type="term" value="F:ABC-type maltose transporter activity"/>
    <property type="evidence" value="ECO:0007669"/>
    <property type="project" value="TreeGrafter"/>
</dbReference>
<sequence length="391" mass="42002">MASIELKNVFKAYGDLPPVIREVDLQIAQGEFCVFVGPSGCGKSTLLRMIAGLEDITAGELRIGGALMNEVPPAHRGVAMVFQTYALFPHMSVYENMAFGLGLAKVDKKVIDEKVRAAAKVLQLDHLLERKPKALSGGQRQRVAIGRAIVREPGVFLFDEPLSNLDAALRVQTRFEIAKLHRDFGRASTVYVTHDQVEAMTLADRILLLNTGEAVAREGSVAQCGSPLELYHRPRNLFVAGFIGSPKMNFLKATLVSAGPASAVVSVNGTNERLEAHVDARALPSGTPVTLGIRPEHTELGTATQHIVRPVQWQERLGESTFLYLDAGDGEHSLATGGDALVAKAPGHTHAVAGHRITLAMPAAAIHLFDPQGHALPRLIADTDLLLPQAA</sequence>
<dbReference type="InterPro" id="IPR008995">
    <property type="entry name" value="Mo/tungstate-bd_C_term_dom"/>
</dbReference>
<dbReference type="EMBL" id="SGWV01000011">
    <property type="protein sequence ID" value="RZS52311.1"/>
    <property type="molecule type" value="Genomic_DNA"/>
</dbReference>
<keyword evidence="4" id="KW-0547">Nucleotide-binding</keyword>
<keyword evidence="3" id="KW-0997">Cell inner membrane</keyword>
<evidence type="ECO:0000256" key="1">
    <source>
        <dbReference type="ARBA" id="ARBA00022448"/>
    </source>
</evidence>
<evidence type="ECO:0000313" key="9">
    <source>
        <dbReference type="Proteomes" id="UP000293433"/>
    </source>
</evidence>
<evidence type="ECO:0000259" key="7">
    <source>
        <dbReference type="PROSITE" id="PS50893"/>
    </source>
</evidence>
<dbReference type="PANTHER" id="PTHR43875:SF3">
    <property type="entry name" value="MALTOSE_MALTODEXTRIN IMPORT ATP-BINDING PROTEIN MALK"/>
    <property type="match status" value="1"/>
</dbReference>
<dbReference type="NCBIfam" id="NF008653">
    <property type="entry name" value="PRK11650.1"/>
    <property type="match status" value="1"/>
</dbReference>
<dbReference type="FunFam" id="3.40.50.300:FF:000042">
    <property type="entry name" value="Maltose/maltodextrin ABC transporter, ATP-binding protein"/>
    <property type="match status" value="1"/>
</dbReference>
<keyword evidence="2" id="KW-1003">Cell membrane</keyword>
<dbReference type="RefSeq" id="WP_130483296.1">
    <property type="nucleotide sequence ID" value="NZ_SGWV01000011.1"/>
</dbReference>
<feature type="domain" description="ABC transporter" evidence="7">
    <location>
        <begin position="4"/>
        <end position="243"/>
    </location>
</feature>
<dbReference type="Gene3D" id="2.40.50.140">
    <property type="entry name" value="Nucleic acid-binding proteins"/>
    <property type="match status" value="1"/>
</dbReference>
<evidence type="ECO:0000256" key="2">
    <source>
        <dbReference type="ARBA" id="ARBA00022475"/>
    </source>
</evidence>
<dbReference type="InterPro" id="IPR012340">
    <property type="entry name" value="NA-bd_OB-fold"/>
</dbReference>
<dbReference type="AlphaFoldDB" id="A0A4Q7LED7"/>
<dbReference type="Pfam" id="PF17912">
    <property type="entry name" value="OB_MalK"/>
    <property type="match status" value="1"/>
</dbReference>
<dbReference type="SUPFAM" id="SSF52540">
    <property type="entry name" value="P-loop containing nucleoside triphosphate hydrolases"/>
    <property type="match status" value="1"/>
</dbReference>
<dbReference type="Gene3D" id="2.40.50.100">
    <property type="match status" value="1"/>
</dbReference>
<dbReference type="PROSITE" id="PS50893">
    <property type="entry name" value="ABC_TRANSPORTER_2"/>
    <property type="match status" value="1"/>
</dbReference>
<dbReference type="Proteomes" id="UP000293433">
    <property type="component" value="Unassembled WGS sequence"/>
</dbReference>
<evidence type="ECO:0000256" key="3">
    <source>
        <dbReference type="ARBA" id="ARBA00022519"/>
    </source>
</evidence>
<name>A0A4Q7LED7_9BURK</name>
<evidence type="ECO:0000313" key="8">
    <source>
        <dbReference type="EMBL" id="RZS52311.1"/>
    </source>
</evidence>
<evidence type="ECO:0000256" key="6">
    <source>
        <dbReference type="ARBA" id="ARBA00023136"/>
    </source>
</evidence>
<keyword evidence="6" id="KW-0472">Membrane</keyword>